<accession>X1S7B8</accession>
<gene>
    <name evidence="1" type="ORF">S12H4_10488</name>
</gene>
<organism evidence="1">
    <name type="scientific">marine sediment metagenome</name>
    <dbReference type="NCBI Taxonomy" id="412755"/>
    <lineage>
        <taxon>unclassified sequences</taxon>
        <taxon>metagenomes</taxon>
        <taxon>ecological metagenomes</taxon>
    </lineage>
</organism>
<evidence type="ECO:0000313" key="1">
    <source>
        <dbReference type="EMBL" id="GAI63699.1"/>
    </source>
</evidence>
<protein>
    <submittedName>
        <fullName evidence="1">Uncharacterized protein</fullName>
    </submittedName>
</protein>
<name>X1S7B8_9ZZZZ</name>
<sequence length="80" mass="9373">LEVNPARIMAGEIIKNIDKILLRESIEKLVNEGFLDKKVLNKGGKPSLDFLTEKYRRDDILIPAIVKQVKNYYENFYINY</sequence>
<proteinExistence type="predicted"/>
<dbReference type="AlphaFoldDB" id="X1S7B8"/>
<dbReference type="EMBL" id="BARW01004494">
    <property type="protein sequence ID" value="GAI63699.1"/>
    <property type="molecule type" value="Genomic_DNA"/>
</dbReference>
<reference evidence="1" key="1">
    <citation type="journal article" date="2014" name="Front. Microbiol.">
        <title>High frequency of phylogenetically diverse reductive dehalogenase-homologous genes in deep subseafloor sedimentary metagenomes.</title>
        <authorList>
            <person name="Kawai M."/>
            <person name="Futagami T."/>
            <person name="Toyoda A."/>
            <person name="Takaki Y."/>
            <person name="Nishi S."/>
            <person name="Hori S."/>
            <person name="Arai W."/>
            <person name="Tsubouchi T."/>
            <person name="Morono Y."/>
            <person name="Uchiyama I."/>
            <person name="Ito T."/>
            <person name="Fujiyama A."/>
            <person name="Inagaki F."/>
            <person name="Takami H."/>
        </authorList>
    </citation>
    <scope>NUCLEOTIDE SEQUENCE</scope>
    <source>
        <strain evidence="1">Expedition CK06-06</strain>
    </source>
</reference>
<comment type="caution">
    <text evidence="1">The sequence shown here is derived from an EMBL/GenBank/DDBJ whole genome shotgun (WGS) entry which is preliminary data.</text>
</comment>
<feature type="non-terminal residue" evidence="1">
    <location>
        <position position="1"/>
    </location>
</feature>